<reference evidence="3 4" key="1">
    <citation type="submission" date="2024-04" db="EMBL/GenBank/DDBJ databases">
        <title>Tritrichomonas musculus Genome.</title>
        <authorList>
            <person name="Alves-Ferreira E."/>
            <person name="Grigg M."/>
            <person name="Lorenzi H."/>
            <person name="Galac M."/>
        </authorList>
    </citation>
    <scope>NUCLEOTIDE SEQUENCE [LARGE SCALE GENOMIC DNA]</scope>
    <source>
        <strain evidence="3 4">EAF2021</strain>
    </source>
</reference>
<comment type="caution">
    <text evidence="3">The sequence shown here is derived from an EMBL/GenBank/DDBJ whole genome shotgun (WGS) entry which is preliminary data.</text>
</comment>
<sequence>MDISNLLPTVAANSIKATVDIDGKEVILNLWDTAGQENYQCLLPLYVRRAHVGVIVFSLASLESYQNIEKWIQIFREQSECQIIIVGNKNDLPHKVDIDKVNEELTSKNYPFFQTSAKLGDGIELLFQEIAKIVAQDEIGGKGETTPFLPETNTQPQGRNGCCS</sequence>
<evidence type="ECO:0000313" key="3">
    <source>
        <dbReference type="EMBL" id="KAK8852655.1"/>
    </source>
</evidence>
<dbReference type="NCBIfam" id="TIGR00231">
    <property type="entry name" value="small_GTP"/>
    <property type="match status" value="1"/>
</dbReference>
<feature type="region of interest" description="Disordered" evidence="2">
    <location>
        <begin position="144"/>
        <end position="164"/>
    </location>
</feature>
<proteinExistence type="predicted"/>
<dbReference type="PANTHER" id="PTHR47978">
    <property type="match status" value="1"/>
</dbReference>
<organism evidence="3 4">
    <name type="scientific">Tritrichomonas musculus</name>
    <dbReference type="NCBI Taxonomy" id="1915356"/>
    <lineage>
        <taxon>Eukaryota</taxon>
        <taxon>Metamonada</taxon>
        <taxon>Parabasalia</taxon>
        <taxon>Tritrichomonadida</taxon>
        <taxon>Tritrichomonadidae</taxon>
        <taxon>Tritrichomonas</taxon>
    </lineage>
</organism>
<dbReference type="SUPFAM" id="SSF52540">
    <property type="entry name" value="P-loop containing nucleoside triphosphate hydrolases"/>
    <property type="match status" value="1"/>
</dbReference>
<dbReference type="PRINTS" id="PR00449">
    <property type="entry name" value="RASTRNSFRMNG"/>
</dbReference>
<dbReference type="SMART" id="SM00173">
    <property type="entry name" value="RAS"/>
    <property type="match status" value="1"/>
</dbReference>
<dbReference type="SMART" id="SM00175">
    <property type="entry name" value="RAB"/>
    <property type="match status" value="1"/>
</dbReference>
<accession>A0ABR2HV52</accession>
<name>A0ABR2HV52_9EUKA</name>
<dbReference type="SMART" id="SM00174">
    <property type="entry name" value="RHO"/>
    <property type="match status" value="1"/>
</dbReference>
<evidence type="ECO:0008006" key="5">
    <source>
        <dbReference type="Google" id="ProtNLM"/>
    </source>
</evidence>
<protein>
    <recommendedName>
        <fullName evidence="5">Small GTP-binding protein</fullName>
    </recommendedName>
</protein>
<dbReference type="Gene3D" id="3.40.50.300">
    <property type="entry name" value="P-loop containing nucleotide triphosphate hydrolases"/>
    <property type="match status" value="1"/>
</dbReference>
<keyword evidence="4" id="KW-1185">Reference proteome</keyword>
<dbReference type="CDD" id="cd00154">
    <property type="entry name" value="Rab"/>
    <property type="match status" value="1"/>
</dbReference>
<dbReference type="EMBL" id="JAPFFF010000023">
    <property type="protein sequence ID" value="KAK8852655.1"/>
    <property type="molecule type" value="Genomic_DNA"/>
</dbReference>
<dbReference type="Pfam" id="PF00071">
    <property type="entry name" value="Ras"/>
    <property type="match status" value="1"/>
</dbReference>
<evidence type="ECO:0000256" key="1">
    <source>
        <dbReference type="ARBA" id="ARBA00022741"/>
    </source>
</evidence>
<gene>
    <name evidence="3" type="ORF">M9Y10_017643</name>
</gene>
<evidence type="ECO:0000256" key="2">
    <source>
        <dbReference type="SAM" id="MobiDB-lite"/>
    </source>
</evidence>
<dbReference type="PROSITE" id="PS51421">
    <property type="entry name" value="RAS"/>
    <property type="match status" value="1"/>
</dbReference>
<dbReference type="InterPro" id="IPR001806">
    <property type="entry name" value="Small_GTPase"/>
</dbReference>
<evidence type="ECO:0000313" key="4">
    <source>
        <dbReference type="Proteomes" id="UP001470230"/>
    </source>
</evidence>
<dbReference type="Proteomes" id="UP001470230">
    <property type="component" value="Unassembled WGS sequence"/>
</dbReference>
<dbReference type="InterPro" id="IPR027417">
    <property type="entry name" value="P-loop_NTPase"/>
</dbReference>
<keyword evidence="1" id="KW-0547">Nucleotide-binding</keyword>
<dbReference type="PROSITE" id="PS51419">
    <property type="entry name" value="RAB"/>
    <property type="match status" value="1"/>
</dbReference>
<dbReference type="InterPro" id="IPR005225">
    <property type="entry name" value="Small_GTP-bd"/>
</dbReference>